<organism evidence="11 12">
    <name type="scientific">Candidatus Nitrobium versatile</name>
    <dbReference type="NCBI Taxonomy" id="2884831"/>
    <lineage>
        <taxon>Bacteria</taxon>
        <taxon>Pseudomonadati</taxon>
        <taxon>Nitrospirota</taxon>
        <taxon>Nitrospiria</taxon>
        <taxon>Nitrospirales</taxon>
        <taxon>Nitrospiraceae</taxon>
        <taxon>Candidatus Nitrobium</taxon>
    </lineage>
</organism>
<comment type="pathway">
    <text evidence="3">Cofactor biosynthesis; adenosylcobalamin biosynthesis.</text>
</comment>
<dbReference type="Gene3D" id="3.40.640.10">
    <property type="entry name" value="Type I PLP-dependent aspartate aminotransferase-like (Major domain)"/>
    <property type="match status" value="1"/>
</dbReference>
<sequence length="375" mass="42070">MTQQNSFSRKHTGTHGGNIYRVAEQLGIEESEIIDFSASINPLGVPKSVMSDMRDAMKQLCHYPDPDTKQLRLWLAKHMDLNPHSLLCGNGSTELIYLIVRALRPERVLIPAPSFSEYERAVNDPSKVSWHILWEKNGFAVNPDRFIADMAGKTDATSYKSALATSVDMAFLCNPNNPTGKLLSREDMLKIAEAAKKLKCFLVVDEAFIDFVPEYSIIKEVENNPYLIVLRSLTKFYALSGIRIGFAVLPSSIIDVVRGYKEPWTVNTLAQVAGIAALNDTAYQEETFRVVRNEKKVLEDGFKLLGIQYFPSAVNYYLLKRDNAQEIAAALLKKGIMVRDCSSFMGLDGTYLRVAVKSNRENMRLLKELAPVCMA</sequence>
<dbReference type="InterPro" id="IPR015422">
    <property type="entry name" value="PyrdxlP-dep_Trfase_small"/>
</dbReference>
<evidence type="ECO:0000313" key="12">
    <source>
        <dbReference type="Proteomes" id="UP000705867"/>
    </source>
</evidence>
<evidence type="ECO:0000256" key="9">
    <source>
        <dbReference type="ARBA" id="ARBA00048531"/>
    </source>
</evidence>
<dbReference type="Proteomes" id="UP000705867">
    <property type="component" value="Unassembled WGS sequence"/>
</dbReference>
<comment type="caution">
    <text evidence="11">The sequence shown here is derived from an EMBL/GenBank/DDBJ whole genome shotgun (WGS) entry which is preliminary data.</text>
</comment>
<keyword evidence="6" id="KW-0663">Pyridoxal phosphate</keyword>
<evidence type="ECO:0000256" key="6">
    <source>
        <dbReference type="ARBA" id="ARBA00022898"/>
    </source>
</evidence>
<feature type="domain" description="Aminotransferase class I/classII large" evidence="10">
    <location>
        <begin position="32"/>
        <end position="364"/>
    </location>
</feature>
<name>A0A953SDM9_9BACT</name>
<protein>
    <recommendedName>
        <fullName evidence="4">threonine-phosphate decarboxylase</fullName>
        <ecNumber evidence="4">4.1.1.81</ecNumber>
    </recommendedName>
    <alternativeName>
        <fullName evidence="8">L-threonine-O-3-phosphate decarboxylase</fullName>
    </alternativeName>
</protein>
<accession>A0A953SDM9</accession>
<evidence type="ECO:0000256" key="3">
    <source>
        <dbReference type="ARBA" id="ARBA00004953"/>
    </source>
</evidence>
<proteinExistence type="predicted"/>
<keyword evidence="7 11" id="KW-0456">Lyase</keyword>
<comment type="cofactor">
    <cofactor evidence="1">
        <name>pyridoxal 5'-phosphate</name>
        <dbReference type="ChEBI" id="CHEBI:597326"/>
    </cofactor>
</comment>
<dbReference type="PROSITE" id="PS00105">
    <property type="entry name" value="AA_TRANSFER_CLASS_1"/>
    <property type="match status" value="1"/>
</dbReference>
<dbReference type="InterPro" id="IPR004839">
    <property type="entry name" value="Aminotransferase_I/II_large"/>
</dbReference>
<dbReference type="CDD" id="cd00609">
    <property type="entry name" value="AAT_like"/>
    <property type="match status" value="1"/>
</dbReference>
<keyword evidence="5" id="KW-0169">Cobalamin biosynthesis</keyword>
<evidence type="ECO:0000256" key="8">
    <source>
        <dbReference type="ARBA" id="ARBA00029996"/>
    </source>
</evidence>
<evidence type="ECO:0000256" key="7">
    <source>
        <dbReference type="ARBA" id="ARBA00023239"/>
    </source>
</evidence>
<dbReference type="PANTHER" id="PTHR42885">
    <property type="entry name" value="HISTIDINOL-PHOSPHATE AMINOTRANSFERASE-RELATED"/>
    <property type="match status" value="1"/>
</dbReference>
<dbReference type="EMBL" id="JAIOIV010000147">
    <property type="protein sequence ID" value="MBZ0158260.1"/>
    <property type="molecule type" value="Genomic_DNA"/>
</dbReference>
<dbReference type="GO" id="GO:0009236">
    <property type="term" value="P:cobalamin biosynthetic process"/>
    <property type="evidence" value="ECO:0007669"/>
    <property type="project" value="UniProtKB-KW"/>
</dbReference>
<dbReference type="PANTHER" id="PTHR42885:SF1">
    <property type="entry name" value="THREONINE-PHOSPHATE DECARBOXYLASE"/>
    <property type="match status" value="1"/>
</dbReference>
<evidence type="ECO:0000313" key="11">
    <source>
        <dbReference type="EMBL" id="MBZ0158260.1"/>
    </source>
</evidence>
<dbReference type="NCBIfam" id="TIGR01140">
    <property type="entry name" value="L_thr_O3P_dcar"/>
    <property type="match status" value="1"/>
</dbReference>
<dbReference type="GO" id="GO:0048472">
    <property type="term" value="F:threonine-phosphate decarboxylase activity"/>
    <property type="evidence" value="ECO:0007669"/>
    <property type="project" value="UniProtKB-EC"/>
</dbReference>
<dbReference type="GO" id="GO:0030170">
    <property type="term" value="F:pyridoxal phosphate binding"/>
    <property type="evidence" value="ECO:0007669"/>
    <property type="project" value="InterPro"/>
</dbReference>
<dbReference type="SUPFAM" id="SSF53383">
    <property type="entry name" value="PLP-dependent transferases"/>
    <property type="match status" value="1"/>
</dbReference>
<dbReference type="InterPro" id="IPR015424">
    <property type="entry name" value="PyrdxlP-dep_Trfase"/>
</dbReference>
<comment type="catalytic activity">
    <reaction evidence="9">
        <text>O-phospho-L-threonine + H(+) = (R)-1-aminopropan-2-yl phosphate + CO2</text>
        <dbReference type="Rhea" id="RHEA:11492"/>
        <dbReference type="ChEBI" id="CHEBI:15378"/>
        <dbReference type="ChEBI" id="CHEBI:16526"/>
        <dbReference type="ChEBI" id="CHEBI:58563"/>
        <dbReference type="ChEBI" id="CHEBI:58675"/>
        <dbReference type="EC" id="4.1.1.81"/>
    </reaction>
</comment>
<evidence type="ECO:0000256" key="2">
    <source>
        <dbReference type="ARBA" id="ARBA00003444"/>
    </source>
</evidence>
<dbReference type="InterPro" id="IPR005860">
    <property type="entry name" value="CobD"/>
</dbReference>
<dbReference type="Pfam" id="PF00155">
    <property type="entry name" value="Aminotran_1_2"/>
    <property type="match status" value="1"/>
</dbReference>
<dbReference type="Gene3D" id="3.90.1150.10">
    <property type="entry name" value="Aspartate Aminotransferase, domain 1"/>
    <property type="match status" value="1"/>
</dbReference>
<evidence type="ECO:0000256" key="5">
    <source>
        <dbReference type="ARBA" id="ARBA00022573"/>
    </source>
</evidence>
<reference evidence="11" key="2">
    <citation type="submission" date="2021-08" db="EMBL/GenBank/DDBJ databases">
        <authorList>
            <person name="Dalcin Martins P."/>
        </authorList>
    </citation>
    <scope>NUCLEOTIDE SEQUENCE</scope>
    <source>
        <strain evidence="11">MAG_39</strain>
    </source>
</reference>
<dbReference type="AlphaFoldDB" id="A0A953SDM9"/>
<comment type="function">
    <text evidence="2">Decarboxylates L-threonine-O-3-phosphate to yield (R)-1-amino-2-propanol O-2-phosphate, the precursor for the linkage between the nucleotide loop and the corrin ring in cobalamin.</text>
</comment>
<evidence type="ECO:0000259" key="10">
    <source>
        <dbReference type="Pfam" id="PF00155"/>
    </source>
</evidence>
<evidence type="ECO:0000256" key="1">
    <source>
        <dbReference type="ARBA" id="ARBA00001933"/>
    </source>
</evidence>
<dbReference type="InterPro" id="IPR004838">
    <property type="entry name" value="NHTrfase_class1_PyrdxlP-BS"/>
</dbReference>
<reference evidence="11" key="1">
    <citation type="journal article" date="2021" name="bioRxiv">
        <title>Unraveling nitrogen, sulfur and carbon metabolic pathways and microbial community transcriptional responses to substrate deprivation and toxicity stresses in a bioreactor mimicking anoxic brackish coastal sediment conditions.</title>
        <authorList>
            <person name="Martins P.D."/>
            <person name="Echeveste M.J."/>
            <person name="Arshad A."/>
            <person name="Kurth J."/>
            <person name="Ouboter H."/>
            <person name="Jetten M.S.M."/>
            <person name="Welte C.U."/>
        </authorList>
    </citation>
    <scope>NUCLEOTIDE SEQUENCE</scope>
    <source>
        <strain evidence="11">MAG_39</strain>
    </source>
</reference>
<evidence type="ECO:0000256" key="4">
    <source>
        <dbReference type="ARBA" id="ARBA00012285"/>
    </source>
</evidence>
<dbReference type="InterPro" id="IPR015421">
    <property type="entry name" value="PyrdxlP-dep_Trfase_major"/>
</dbReference>
<gene>
    <name evidence="11" type="primary">cobD</name>
    <name evidence="11" type="ORF">K8I29_18855</name>
</gene>
<dbReference type="EC" id="4.1.1.81" evidence="4"/>